<dbReference type="InterPro" id="IPR002035">
    <property type="entry name" value="VWF_A"/>
</dbReference>
<evidence type="ECO:0000259" key="3">
    <source>
        <dbReference type="PROSITE" id="PS50234"/>
    </source>
</evidence>
<feature type="compositionally biased region" description="Low complexity" evidence="1">
    <location>
        <begin position="621"/>
        <end position="641"/>
    </location>
</feature>
<feature type="signal peptide" evidence="2">
    <location>
        <begin position="1"/>
        <end position="20"/>
    </location>
</feature>
<name>A0A812B1I4_ACAPH</name>
<dbReference type="Gene3D" id="2.170.140.10">
    <property type="entry name" value="Chitin binding domain"/>
    <property type="match status" value="1"/>
</dbReference>
<organism evidence="4 5">
    <name type="scientific">Acanthosepion pharaonis</name>
    <name type="common">Pharaoh cuttlefish</name>
    <name type="synonym">Sepia pharaonis</name>
    <dbReference type="NCBI Taxonomy" id="158019"/>
    <lineage>
        <taxon>Eukaryota</taxon>
        <taxon>Metazoa</taxon>
        <taxon>Spiralia</taxon>
        <taxon>Lophotrochozoa</taxon>
        <taxon>Mollusca</taxon>
        <taxon>Cephalopoda</taxon>
        <taxon>Coleoidea</taxon>
        <taxon>Decapodiformes</taxon>
        <taxon>Sepiida</taxon>
        <taxon>Sepiina</taxon>
        <taxon>Sepiidae</taxon>
        <taxon>Acanthosepion</taxon>
    </lineage>
</organism>
<dbReference type="InterPro" id="IPR050525">
    <property type="entry name" value="ECM_Assembly_Org"/>
</dbReference>
<dbReference type="PROSITE" id="PS50234">
    <property type="entry name" value="VWFA"/>
    <property type="match status" value="1"/>
</dbReference>
<keyword evidence="5" id="KW-1185">Reference proteome</keyword>
<dbReference type="InterPro" id="IPR002557">
    <property type="entry name" value="Chitin-bd_dom"/>
</dbReference>
<sequence>MNVAFFVIVLLLVQSKPNLADEGTDLTLEPGAGGSYVVDAVIGKIHEHCLVDFDNGLLQKLAHLRSDDGRNYTSGTGGIWQFPLILFLPSFLPFLFHSFSAYRRTKFGMNYAPGSGGIWQVSQDQLSTVNMECSTTLRYGCLEARSQFGVDLGITKMEDLDKPLISGMVMAFFVTSQNRINEAGIGKQLEFSLQSLNLEGKDFFQLSAEISFCPAAQLDVTFIIDGSGSVGEDNFNLIVNFLREMISDMDIQPDNVHVSVILLSTNATLVMSMEDFRDDTNLEAAFQRISYPGGLTKTAEAIDLAVSASLNMSSKGRINKAAKAFVLVGDLRSENITDAISAAMRAKDMDFKIFVLGVGNLVVGQLKAFASTPTCKHLSLLDSYYELYLSVNQLQKGLCEAPAVVDLISKDTAKLDFNTLPADGNSSKLQIIKLNVPKTEPSKRYIGSKHIAVKVTTMCGYVNMYASYDIAKPGKGYHTYSAEATDLMPGELFANSSFDGRPLYVSIEAVNVNESCAYSHYNVSIVNEIAVPNPCKDQIHLYYPHPRKDMFIQCDLWGEAFEMTCPSNTVWDQIVLTCVSSYSLGPMPKSKPSSIIQKSSAPATLKLTSAKHDSVTSNGIESTKLQTSTATTSASTTTTESKALENPCTAEAIAANKMFQPHPDPKKFIQCDQSGNFFVKNCPPGTVWIPSQNTCNLSIFKKSR</sequence>
<dbReference type="Pfam" id="PF01607">
    <property type="entry name" value="CBM_14"/>
    <property type="match status" value="1"/>
</dbReference>
<dbReference type="CDD" id="cd01450">
    <property type="entry name" value="vWFA_subfamily_ECM"/>
    <property type="match status" value="1"/>
</dbReference>
<dbReference type="Gene3D" id="3.40.50.410">
    <property type="entry name" value="von Willebrand factor, type A domain"/>
    <property type="match status" value="1"/>
</dbReference>
<dbReference type="InterPro" id="IPR036465">
    <property type="entry name" value="vWFA_dom_sf"/>
</dbReference>
<dbReference type="SMART" id="SM00327">
    <property type="entry name" value="VWA"/>
    <property type="match status" value="1"/>
</dbReference>
<dbReference type="GO" id="GO:0008061">
    <property type="term" value="F:chitin binding"/>
    <property type="evidence" value="ECO:0007669"/>
    <property type="project" value="InterPro"/>
</dbReference>
<feature type="domain" description="VWFA" evidence="3">
    <location>
        <begin position="219"/>
        <end position="398"/>
    </location>
</feature>
<dbReference type="GO" id="GO:0005576">
    <property type="term" value="C:extracellular region"/>
    <property type="evidence" value="ECO:0007669"/>
    <property type="project" value="InterPro"/>
</dbReference>
<evidence type="ECO:0000313" key="5">
    <source>
        <dbReference type="Proteomes" id="UP000597762"/>
    </source>
</evidence>
<dbReference type="SMART" id="SM00494">
    <property type="entry name" value="ChtBD2"/>
    <property type="match status" value="2"/>
</dbReference>
<feature type="chain" id="PRO_5032853146" evidence="2">
    <location>
        <begin position="21"/>
        <end position="704"/>
    </location>
</feature>
<dbReference type="AlphaFoldDB" id="A0A812B1I4"/>
<dbReference type="SUPFAM" id="SSF57625">
    <property type="entry name" value="Invertebrate chitin-binding proteins"/>
    <property type="match status" value="2"/>
</dbReference>
<comment type="caution">
    <text evidence="4">The sequence shown here is derived from an EMBL/GenBank/DDBJ whole genome shotgun (WGS) entry which is preliminary data.</text>
</comment>
<proteinExistence type="predicted"/>
<dbReference type="SUPFAM" id="SSF53300">
    <property type="entry name" value="vWA-like"/>
    <property type="match status" value="1"/>
</dbReference>
<dbReference type="Proteomes" id="UP000597762">
    <property type="component" value="Unassembled WGS sequence"/>
</dbReference>
<evidence type="ECO:0000256" key="1">
    <source>
        <dbReference type="SAM" id="MobiDB-lite"/>
    </source>
</evidence>
<evidence type="ECO:0000256" key="2">
    <source>
        <dbReference type="SAM" id="SignalP"/>
    </source>
</evidence>
<accession>A0A812B1I4</accession>
<dbReference type="PANTHER" id="PTHR24020:SF20">
    <property type="entry name" value="PH DOMAIN-CONTAINING PROTEIN"/>
    <property type="match status" value="1"/>
</dbReference>
<evidence type="ECO:0000313" key="4">
    <source>
        <dbReference type="EMBL" id="CAE1165727.1"/>
    </source>
</evidence>
<keyword evidence="2" id="KW-0732">Signal</keyword>
<gene>
    <name evidence="4" type="ORF">SPHA_8561</name>
</gene>
<dbReference type="EMBL" id="CAHIKZ030000279">
    <property type="protein sequence ID" value="CAE1165727.1"/>
    <property type="molecule type" value="Genomic_DNA"/>
</dbReference>
<protein>
    <submittedName>
        <fullName evidence="4">COL14A</fullName>
    </submittedName>
</protein>
<reference evidence="4" key="1">
    <citation type="submission" date="2021-01" db="EMBL/GenBank/DDBJ databases">
        <authorList>
            <person name="Li R."/>
            <person name="Bekaert M."/>
        </authorList>
    </citation>
    <scope>NUCLEOTIDE SEQUENCE</scope>
    <source>
        <strain evidence="4">Farmed</strain>
    </source>
</reference>
<dbReference type="Pfam" id="PF00092">
    <property type="entry name" value="VWA"/>
    <property type="match status" value="1"/>
</dbReference>
<dbReference type="OrthoDB" id="6112160at2759"/>
<dbReference type="Gene3D" id="3.20.20.80">
    <property type="entry name" value="Glycosidases"/>
    <property type="match status" value="1"/>
</dbReference>
<dbReference type="PANTHER" id="PTHR24020">
    <property type="entry name" value="COLLAGEN ALPHA"/>
    <property type="match status" value="1"/>
</dbReference>
<feature type="region of interest" description="Disordered" evidence="1">
    <location>
        <begin position="616"/>
        <end position="641"/>
    </location>
</feature>
<dbReference type="InterPro" id="IPR036508">
    <property type="entry name" value="Chitin-bd_dom_sf"/>
</dbReference>